<proteinExistence type="predicted"/>
<dbReference type="AlphaFoldDB" id="A0A9P8L862"/>
<evidence type="ECO:0000313" key="2">
    <source>
        <dbReference type="Proteomes" id="UP000750711"/>
    </source>
</evidence>
<evidence type="ECO:0000313" key="1">
    <source>
        <dbReference type="EMBL" id="KAH0556066.1"/>
    </source>
</evidence>
<protein>
    <submittedName>
        <fullName evidence="1">Uncharacterized protein</fullName>
    </submittedName>
</protein>
<comment type="caution">
    <text evidence="1">The sequence shown here is derived from an EMBL/GenBank/DDBJ whole genome shotgun (WGS) entry which is preliminary data.</text>
</comment>
<dbReference type="EMBL" id="JAGHQM010001240">
    <property type="protein sequence ID" value="KAH0556066.1"/>
    <property type="molecule type" value="Genomic_DNA"/>
</dbReference>
<gene>
    <name evidence="1" type="ORF">GP486_005998</name>
</gene>
<feature type="non-terminal residue" evidence="1">
    <location>
        <position position="71"/>
    </location>
</feature>
<name>A0A9P8L862_9PEZI</name>
<sequence>ITRPNQSLAVLHSHSDNTPIANFPQNHAAISDLTGADLGMILRDLELSLDGERRDKEARLRAAIGLLEWAV</sequence>
<dbReference type="Proteomes" id="UP000750711">
    <property type="component" value="Unassembled WGS sequence"/>
</dbReference>
<keyword evidence="2" id="KW-1185">Reference proteome</keyword>
<organism evidence="1 2">
    <name type="scientific">Trichoglossum hirsutum</name>
    <dbReference type="NCBI Taxonomy" id="265104"/>
    <lineage>
        <taxon>Eukaryota</taxon>
        <taxon>Fungi</taxon>
        <taxon>Dikarya</taxon>
        <taxon>Ascomycota</taxon>
        <taxon>Pezizomycotina</taxon>
        <taxon>Geoglossomycetes</taxon>
        <taxon>Geoglossales</taxon>
        <taxon>Geoglossaceae</taxon>
        <taxon>Trichoglossum</taxon>
    </lineage>
</organism>
<accession>A0A9P8L862</accession>
<reference evidence="1" key="1">
    <citation type="submission" date="2021-03" db="EMBL/GenBank/DDBJ databases">
        <title>Comparative genomics and phylogenomic investigation of the class Geoglossomycetes provide insights into ecological specialization and systematics.</title>
        <authorList>
            <person name="Melie T."/>
            <person name="Pirro S."/>
            <person name="Miller A.N."/>
            <person name="Quandt A."/>
        </authorList>
    </citation>
    <scope>NUCLEOTIDE SEQUENCE</scope>
    <source>
        <strain evidence="1">CAQ_001_2017</strain>
    </source>
</reference>